<dbReference type="InterPro" id="IPR027417">
    <property type="entry name" value="P-loop_NTPase"/>
</dbReference>
<dbReference type="HOGENOM" id="CLU_061199_0_1_1"/>
<dbReference type="AlphaFoldDB" id="W2S8K7"/>
<dbReference type="PANTHER" id="PTHR36978:SF4">
    <property type="entry name" value="P-LOOP CONTAINING NUCLEOSIDE TRIPHOSPHATE HYDROLASE PROTEIN"/>
    <property type="match status" value="1"/>
</dbReference>
<dbReference type="OrthoDB" id="408152at2759"/>
<dbReference type="RefSeq" id="XP_008712777.1">
    <property type="nucleotide sequence ID" value="XM_008714555.1"/>
</dbReference>
<proteinExistence type="predicted"/>
<keyword evidence="2" id="KW-1185">Reference proteome</keyword>
<name>W2S8K7_CYPE1</name>
<dbReference type="GeneID" id="19977222"/>
<reference evidence="1 2" key="1">
    <citation type="submission" date="2013-03" db="EMBL/GenBank/DDBJ databases">
        <title>The Genome Sequence of Phialophora europaea CBS 101466.</title>
        <authorList>
            <consortium name="The Broad Institute Genomics Platform"/>
            <person name="Cuomo C."/>
            <person name="de Hoog S."/>
            <person name="Gorbushina A."/>
            <person name="Walker B."/>
            <person name="Young S.K."/>
            <person name="Zeng Q."/>
            <person name="Gargeya S."/>
            <person name="Fitzgerald M."/>
            <person name="Haas B."/>
            <person name="Abouelleil A."/>
            <person name="Allen A.W."/>
            <person name="Alvarado L."/>
            <person name="Arachchi H.M."/>
            <person name="Berlin A.M."/>
            <person name="Chapman S.B."/>
            <person name="Gainer-Dewar J."/>
            <person name="Goldberg J."/>
            <person name="Griggs A."/>
            <person name="Gujja S."/>
            <person name="Hansen M."/>
            <person name="Howarth C."/>
            <person name="Imamovic A."/>
            <person name="Ireland A."/>
            <person name="Larimer J."/>
            <person name="McCowan C."/>
            <person name="Murphy C."/>
            <person name="Pearson M."/>
            <person name="Poon T.W."/>
            <person name="Priest M."/>
            <person name="Roberts A."/>
            <person name="Saif S."/>
            <person name="Shea T."/>
            <person name="Sisk P."/>
            <person name="Sykes S."/>
            <person name="Wortman J."/>
            <person name="Nusbaum C."/>
            <person name="Birren B."/>
        </authorList>
    </citation>
    <scope>NUCLEOTIDE SEQUENCE [LARGE SCALE GENOMIC DNA]</scope>
    <source>
        <strain evidence="1 2">CBS 101466</strain>
    </source>
</reference>
<dbReference type="Proteomes" id="UP000030752">
    <property type="component" value="Unassembled WGS sequence"/>
</dbReference>
<dbReference type="Gene3D" id="3.40.50.300">
    <property type="entry name" value="P-loop containing nucleotide triphosphate hydrolases"/>
    <property type="match status" value="1"/>
</dbReference>
<accession>W2S8K7</accession>
<dbReference type="InParanoid" id="W2S8K7"/>
<dbReference type="InterPro" id="IPR040632">
    <property type="entry name" value="Sulfotransfer_4"/>
</dbReference>
<dbReference type="Pfam" id="PF17784">
    <property type="entry name" value="Sulfotransfer_4"/>
    <property type="match status" value="1"/>
</dbReference>
<dbReference type="STRING" id="1220924.W2S8K7"/>
<evidence type="ECO:0000313" key="1">
    <source>
        <dbReference type="EMBL" id="ETN45007.1"/>
    </source>
</evidence>
<organism evidence="1 2">
    <name type="scientific">Cyphellophora europaea (strain CBS 101466)</name>
    <name type="common">Phialophora europaea</name>
    <dbReference type="NCBI Taxonomy" id="1220924"/>
    <lineage>
        <taxon>Eukaryota</taxon>
        <taxon>Fungi</taxon>
        <taxon>Dikarya</taxon>
        <taxon>Ascomycota</taxon>
        <taxon>Pezizomycotina</taxon>
        <taxon>Eurotiomycetes</taxon>
        <taxon>Chaetothyriomycetidae</taxon>
        <taxon>Chaetothyriales</taxon>
        <taxon>Cyphellophoraceae</taxon>
        <taxon>Cyphellophora</taxon>
    </lineage>
</organism>
<sequence length="289" mass="32629">MPSQKTLDDLGDWVVLLEPDQNIDRRQCSRQVPMQVLSLGAPRTGTLSMASAYKVLGIPSYHFASIVINSRDADMWLEAIDAKYNPDSRRPGFTRRDFDQLLGHVGATTDAPTILFWQELIAAYPEAKVVLVERDKEKWLKSIRVLFSESLNPVGRYVLRYTDPGRTGRILNCGFAWFGSWLGVKERDMTVDSLMQKARGVYQKHYADIRATVPPENLLEYKLGTGWEPLCRFLGKDIPDVPFPHVNDAKTLQAGFEQLILGGLKRSAINLALFAGVGTAIWQMFKLLR</sequence>
<dbReference type="eggNOG" id="ENOG502RYDN">
    <property type="taxonomic scope" value="Eukaryota"/>
</dbReference>
<evidence type="ECO:0008006" key="3">
    <source>
        <dbReference type="Google" id="ProtNLM"/>
    </source>
</evidence>
<dbReference type="SUPFAM" id="SSF52540">
    <property type="entry name" value="P-loop containing nucleoside triphosphate hydrolases"/>
    <property type="match status" value="1"/>
</dbReference>
<dbReference type="VEuPathDB" id="FungiDB:HMPREF1541_09883"/>
<dbReference type="EMBL" id="KB822713">
    <property type="protein sequence ID" value="ETN45007.1"/>
    <property type="molecule type" value="Genomic_DNA"/>
</dbReference>
<gene>
    <name evidence="1" type="ORF">HMPREF1541_09883</name>
</gene>
<evidence type="ECO:0000313" key="2">
    <source>
        <dbReference type="Proteomes" id="UP000030752"/>
    </source>
</evidence>
<dbReference type="PANTHER" id="PTHR36978">
    <property type="entry name" value="P-LOOP CONTAINING NUCLEOTIDE TRIPHOSPHATE HYDROLASE"/>
    <property type="match status" value="1"/>
</dbReference>
<protein>
    <recommendedName>
        <fullName evidence="3">P-loop containing nucleoside triphosphate hydrolase protein</fullName>
    </recommendedName>
</protein>